<dbReference type="Pfam" id="PF00011">
    <property type="entry name" value="HSP20"/>
    <property type="match status" value="1"/>
</dbReference>
<proteinExistence type="inferred from homology"/>
<keyword evidence="5" id="KW-1185">Reference proteome</keyword>
<organism evidence="4 5">
    <name type="scientific">Epilithonimonas bovis DSM 19482</name>
    <dbReference type="NCBI Taxonomy" id="1121284"/>
    <lineage>
        <taxon>Bacteria</taxon>
        <taxon>Pseudomonadati</taxon>
        <taxon>Bacteroidota</taxon>
        <taxon>Flavobacteriia</taxon>
        <taxon>Flavobacteriales</taxon>
        <taxon>Weeksellaceae</taxon>
        <taxon>Chryseobacterium group</taxon>
        <taxon>Epilithonimonas</taxon>
    </lineage>
</organism>
<evidence type="ECO:0000256" key="2">
    <source>
        <dbReference type="RuleBase" id="RU003616"/>
    </source>
</evidence>
<name>A0A1U7PPK2_9FLAO</name>
<dbReference type="RefSeq" id="WP_076781574.1">
    <property type="nucleotide sequence ID" value="NZ_FTPU01000002.1"/>
</dbReference>
<sequence length="146" mass="16409">MALVKTNFPLFGNLFDDFFGTELADWRNQNYSATNTTLPKVNIKEDENGFVVEMAAPGMKKGDFKINVDNNLLTISSQKQEEQKEGEGEKYTRREFAYQAFTRSFTLPNSADADKVSASYNDGILTVTIPKKEEAKPKPPKSIEIS</sequence>
<dbReference type="AlphaFoldDB" id="A0A1U7PPK2"/>
<dbReference type="OrthoDB" id="9814487at2"/>
<evidence type="ECO:0000259" key="3">
    <source>
        <dbReference type="PROSITE" id="PS01031"/>
    </source>
</evidence>
<dbReference type="InterPro" id="IPR008978">
    <property type="entry name" value="HSP20-like_chaperone"/>
</dbReference>
<dbReference type="Gene3D" id="2.60.40.790">
    <property type="match status" value="1"/>
</dbReference>
<dbReference type="CDD" id="cd06464">
    <property type="entry name" value="ACD_sHsps-like"/>
    <property type="match status" value="1"/>
</dbReference>
<gene>
    <name evidence="4" type="ORF">SAMN05660493_00183</name>
</gene>
<dbReference type="Proteomes" id="UP000187261">
    <property type="component" value="Unassembled WGS sequence"/>
</dbReference>
<dbReference type="SUPFAM" id="SSF49764">
    <property type="entry name" value="HSP20-like chaperones"/>
    <property type="match status" value="1"/>
</dbReference>
<protein>
    <submittedName>
        <fullName evidence="4">HSP20 family protein</fullName>
    </submittedName>
</protein>
<evidence type="ECO:0000313" key="4">
    <source>
        <dbReference type="EMBL" id="SIT95536.1"/>
    </source>
</evidence>
<accession>A0A1U7PPK2</accession>
<dbReference type="PROSITE" id="PS01031">
    <property type="entry name" value="SHSP"/>
    <property type="match status" value="1"/>
</dbReference>
<dbReference type="STRING" id="1121284.SAMN05660493_00183"/>
<dbReference type="InterPro" id="IPR002068">
    <property type="entry name" value="A-crystallin/Hsp20_dom"/>
</dbReference>
<dbReference type="InterPro" id="IPR031107">
    <property type="entry name" value="Small_HSP"/>
</dbReference>
<comment type="similarity">
    <text evidence="1 2">Belongs to the small heat shock protein (HSP20) family.</text>
</comment>
<evidence type="ECO:0000313" key="5">
    <source>
        <dbReference type="Proteomes" id="UP000187261"/>
    </source>
</evidence>
<dbReference type="PANTHER" id="PTHR11527">
    <property type="entry name" value="HEAT-SHOCK PROTEIN 20 FAMILY MEMBER"/>
    <property type="match status" value="1"/>
</dbReference>
<reference evidence="5" key="1">
    <citation type="submission" date="2016-10" db="EMBL/GenBank/DDBJ databases">
        <authorList>
            <person name="Varghese N."/>
            <person name="Submissions S."/>
        </authorList>
    </citation>
    <scope>NUCLEOTIDE SEQUENCE [LARGE SCALE GENOMIC DNA]</scope>
    <source>
        <strain evidence="5">DSM 19482</strain>
    </source>
</reference>
<feature type="domain" description="SHSP" evidence="3">
    <location>
        <begin position="32"/>
        <end position="146"/>
    </location>
</feature>
<evidence type="ECO:0000256" key="1">
    <source>
        <dbReference type="PROSITE-ProRule" id="PRU00285"/>
    </source>
</evidence>
<dbReference type="EMBL" id="FTPU01000002">
    <property type="protein sequence ID" value="SIT95536.1"/>
    <property type="molecule type" value="Genomic_DNA"/>
</dbReference>